<dbReference type="OrthoDB" id="7469010at2"/>
<sequence length="195" mass="21964">MMPIEWPAGLKPKEMTWGRVFNSRAFTSPFTQSQQVVTHPGAYWKCTLSFRAMYEDEERIFSTFLGELQGMAGTFYLYPWRRARAVEAGAARVDGSGLASGSLRTRGWNISQQVLTRGDYITVNDQLLEVLHDVYSNGEGRATIRVSPWLRRGPSDGDVIEYLNPYAVMRLTSDDEERTVKPLVAGGSIEAREAF</sequence>
<keyword evidence="2" id="KW-1185">Reference proteome</keyword>
<dbReference type="AlphaFoldDB" id="A0A1M6UG71"/>
<dbReference type="EMBL" id="FRAL01000004">
    <property type="protein sequence ID" value="SHK68222.1"/>
    <property type="molecule type" value="Genomic_DNA"/>
</dbReference>
<dbReference type="Proteomes" id="UP000184248">
    <property type="component" value="Unassembled WGS sequence"/>
</dbReference>
<proteinExistence type="predicted"/>
<name>A0A1M6UG71_9GAMM</name>
<dbReference type="RefSeq" id="WP_137055317.1">
    <property type="nucleotide sequence ID" value="NZ_BDEO01000011.1"/>
</dbReference>
<reference evidence="2" key="1">
    <citation type="submission" date="2016-11" db="EMBL/GenBank/DDBJ databases">
        <authorList>
            <person name="Varghese N."/>
            <person name="Submissions S."/>
        </authorList>
    </citation>
    <scope>NUCLEOTIDE SEQUENCE [LARGE SCALE GENOMIC DNA]</scope>
    <source>
        <strain evidence="2">ALO Sharm</strain>
    </source>
</reference>
<organism evidence="1 2">
    <name type="scientific">Halomonas caseinilytica</name>
    <dbReference type="NCBI Taxonomy" id="438744"/>
    <lineage>
        <taxon>Bacteria</taxon>
        <taxon>Pseudomonadati</taxon>
        <taxon>Pseudomonadota</taxon>
        <taxon>Gammaproteobacteria</taxon>
        <taxon>Oceanospirillales</taxon>
        <taxon>Halomonadaceae</taxon>
        <taxon>Halomonas</taxon>
    </lineage>
</organism>
<protein>
    <submittedName>
        <fullName evidence="1">Uncharacterized protein</fullName>
    </submittedName>
</protein>
<accession>A0A1M6UG71</accession>
<evidence type="ECO:0000313" key="2">
    <source>
        <dbReference type="Proteomes" id="UP000184248"/>
    </source>
</evidence>
<evidence type="ECO:0000313" key="1">
    <source>
        <dbReference type="EMBL" id="SHK68222.1"/>
    </source>
</evidence>
<gene>
    <name evidence="1" type="ORF">SAMN05192556_104257</name>
</gene>